<name>A0AAN7KGN7_9MYRT</name>
<evidence type="ECO:0000259" key="6">
    <source>
        <dbReference type="PROSITE" id="PS50102"/>
    </source>
</evidence>
<dbReference type="PROSITE" id="PS50102">
    <property type="entry name" value="RRM"/>
    <property type="match status" value="2"/>
</dbReference>
<proteinExistence type="predicted"/>
<dbReference type="GO" id="GO:0008380">
    <property type="term" value="P:RNA splicing"/>
    <property type="evidence" value="ECO:0007669"/>
    <property type="project" value="UniProtKB-KW"/>
</dbReference>
<dbReference type="InterPro" id="IPR012677">
    <property type="entry name" value="Nucleotide-bd_a/b_plait_sf"/>
</dbReference>
<evidence type="ECO:0000256" key="4">
    <source>
        <dbReference type="PROSITE-ProRule" id="PRU00176"/>
    </source>
</evidence>
<feature type="compositionally biased region" description="Basic and acidic residues" evidence="5">
    <location>
        <begin position="999"/>
        <end position="1012"/>
    </location>
</feature>
<feature type="domain" description="RRM" evidence="6">
    <location>
        <begin position="602"/>
        <end position="685"/>
    </location>
</feature>
<protein>
    <recommendedName>
        <fullName evidence="6">RRM domain-containing protein</fullName>
    </recommendedName>
</protein>
<keyword evidence="8" id="KW-1185">Reference proteome</keyword>
<dbReference type="Pfam" id="PF00076">
    <property type="entry name" value="RRM_1"/>
    <property type="match status" value="1"/>
</dbReference>
<comment type="caution">
    <text evidence="7">The sequence shown here is derived from an EMBL/GenBank/DDBJ whole genome shotgun (WGS) entry which is preliminary data.</text>
</comment>
<dbReference type="GO" id="GO:0003723">
    <property type="term" value="F:RNA binding"/>
    <property type="evidence" value="ECO:0007669"/>
    <property type="project" value="UniProtKB-UniRule"/>
</dbReference>
<keyword evidence="3" id="KW-0508">mRNA splicing</keyword>
<keyword evidence="1" id="KW-0507">mRNA processing</keyword>
<evidence type="ECO:0000313" key="8">
    <source>
        <dbReference type="Proteomes" id="UP001345219"/>
    </source>
</evidence>
<accession>A0AAN7KGN7</accession>
<dbReference type="GO" id="GO:0006397">
    <property type="term" value="P:mRNA processing"/>
    <property type="evidence" value="ECO:0007669"/>
    <property type="project" value="UniProtKB-KW"/>
</dbReference>
<dbReference type="Proteomes" id="UP001345219">
    <property type="component" value="Chromosome 7"/>
</dbReference>
<feature type="compositionally biased region" description="Basic and acidic residues" evidence="5">
    <location>
        <begin position="461"/>
        <end position="476"/>
    </location>
</feature>
<feature type="domain" description="RRM" evidence="6">
    <location>
        <begin position="715"/>
        <end position="791"/>
    </location>
</feature>
<feature type="compositionally biased region" description="Basic and acidic residues" evidence="5">
    <location>
        <begin position="273"/>
        <end position="306"/>
    </location>
</feature>
<feature type="region of interest" description="Disordered" evidence="5">
    <location>
        <begin position="999"/>
        <end position="1042"/>
    </location>
</feature>
<dbReference type="SUPFAM" id="SSF54928">
    <property type="entry name" value="RNA-binding domain, RBD"/>
    <property type="match status" value="2"/>
</dbReference>
<gene>
    <name evidence="7" type="ORF">SAY87_007539</name>
</gene>
<evidence type="ECO:0000256" key="2">
    <source>
        <dbReference type="ARBA" id="ARBA00022884"/>
    </source>
</evidence>
<keyword evidence="2 4" id="KW-0694">RNA-binding</keyword>
<reference evidence="7 8" key="1">
    <citation type="journal article" date="2023" name="Hortic Res">
        <title>Pangenome of water caltrop reveals structural variations and asymmetric subgenome divergence after allopolyploidization.</title>
        <authorList>
            <person name="Zhang X."/>
            <person name="Chen Y."/>
            <person name="Wang L."/>
            <person name="Yuan Y."/>
            <person name="Fang M."/>
            <person name="Shi L."/>
            <person name="Lu R."/>
            <person name="Comes H.P."/>
            <person name="Ma Y."/>
            <person name="Chen Y."/>
            <person name="Huang G."/>
            <person name="Zhou Y."/>
            <person name="Zheng Z."/>
            <person name="Qiu Y."/>
        </authorList>
    </citation>
    <scope>NUCLEOTIDE SEQUENCE [LARGE SCALE GENOMIC DNA]</scope>
    <source>
        <tissue evidence="7">Roots</tissue>
    </source>
</reference>
<sequence length="1106" mass="124595">MRAPPPSLPSGEARYCARLVGRDTADFISTLSRAKKRRRASQACGTVLFHSVQMSRLGKHRENLISKADRMRDNKDEGSAARTRPFSFEEIMKRRKHKELSHFVKEEVKVVEFVPKTNAIPDPIRGGRETKRLSSIIERPALEETVRVSNRGGEENHHIKEEKPIRGISGGSKYPEEVSYKEVHGSLKEGIHAKGNRSRESAAELRSNSISEVWNRDNRGETKKKLHSRNQNGEWYRGAIQDRRLRSEITNVGHRNDAKQKIHARGMNIEPPRSYRVDRVQRNELRNRGSRGETDKNNRNKKDEWPRNNVENKGPSNGQYESHKRMHMSKDDEWSRNNSDDRAHKAYSRDSLVDERSADRSMGKLEKETKRKHQTADNRDSREKNPIQRSDMGRSSHSEVLRKRKKELPGSRHEETIMKRKRSRSQDRFKNRERSVSLSPEAHKRTSFNGKKLGDTLSGTPKDRTEKQQKDVERSKFSGNGSSNYYRGPSGLISGLGGYSPRKRKNENDVRTPSPANRSPERKRAGWDIPATEVKDSTNTVTQVSQLSNHQAVPLDVHELVSAVTAALNASNPLPGASGILPGKDNTSIDSIQLTESTRPMRRLYVENTPGSASEKDVMEYLNNRLLSSGVNCIQGRQPCISCIIHKEKHQALVEFLTPEDASAALSFDGSSFYGSVLKIRRPKDFVEVTTGNTVEAARLAVAVPLSNVVKDSPHKIFVGGISEALSPEMLIEIASAFGQLKAFYIDATQDTLYQYAFLEYLDHSVTTKACAGLNGMKLGGQVLTVVQALPYSSPMLVCQVMHFQKISERQPTYVIPSQAKPLLQKPTEVIKLINVFTVENMFSLSKLEIEEVLEDIRLECTRFGTVKSLNVVEQETLLFNDSKETCGDHNNDEFAEDEENPGHVGNIFSATSGVVNTATEEFREAKVEGGTDEKLEQDYALEPQVISFEENINEIIIDEDHALGQPFDKVDLYNPATDLPSPDSPNQPKSFVDHSEYLESKESDSQIKDVDDPLEPSCNEELNSVEGKPSSRGATTGLGFSENEEIKEPNSEIRHIFELGSIFVEYKRTEVSCTAAHALHGRLFDERAVMVEFVPLDLYQARFPR</sequence>
<feature type="region of interest" description="Disordered" evidence="5">
    <location>
        <begin position="152"/>
        <end position="173"/>
    </location>
</feature>
<evidence type="ECO:0000313" key="7">
    <source>
        <dbReference type="EMBL" id="KAK4765897.1"/>
    </source>
</evidence>
<dbReference type="SMART" id="SM00360">
    <property type="entry name" value="RRM"/>
    <property type="match status" value="2"/>
</dbReference>
<organism evidence="7 8">
    <name type="scientific">Trapa incisa</name>
    <dbReference type="NCBI Taxonomy" id="236973"/>
    <lineage>
        <taxon>Eukaryota</taxon>
        <taxon>Viridiplantae</taxon>
        <taxon>Streptophyta</taxon>
        <taxon>Embryophyta</taxon>
        <taxon>Tracheophyta</taxon>
        <taxon>Spermatophyta</taxon>
        <taxon>Magnoliopsida</taxon>
        <taxon>eudicotyledons</taxon>
        <taxon>Gunneridae</taxon>
        <taxon>Pentapetalae</taxon>
        <taxon>rosids</taxon>
        <taxon>malvids</taxon>
        <taxon>Myrtales</taxon>
        <taxon>Lythraceae</taxon>
        <taxon>Trapa</taxon>
    </lineage>
</organism>
<dbReference type="AlphaFoldDB" id="A0AAN7KGN7"/>
<evidence type="ECO:0000256" key="3">
    <source>
        <dbReference type="ARBA" id="ARBA00023187"/>
    </source>
</evidence>
<dbReference type="InterPro" id="IPR000504">
    <property type="entry name" value="RRM_dom"/>
</dbReference>
<feature type="compositionally biased region" description="Basic and acidic residues" evidence="5">
    <location>
        <begin position="152"/>
        <end position="165"/>
    </location>
</feature>
<dbReference type="EMBL" id="JAXIOK010000007">
    <property type="protein sequence ID" value="KAK4765897.1"/>
    <property type="molecule type" value="Genomic_DNA"/>
</dbReference>
<evidence type="ECO:0000256" key="5">
    <source>
        <dbReference type="SAM" id="MobiDB-lite"/>
    </source>
</evidence>
<dbReference type="FunFam" id="3.30.70.330:FF:000879">
    <property type="entry name" value="Splicing factor U2af large subunit A"/>
    <property type="match status" value="1"/>
</dbReference>
<dbReference type="Gene3D" id="3.30.70.330">
    <property type="match status" value="4"/>
</dbReference>
<feature type="compositionally biased region" description="Basic and acidic residues" evidence="5">
    <location>
        <begin position="328"/>
        <end position="435"/>
    </location>
</feature>
<dbReference type="InterPro" id="IPR035979">
    <property type="entry name" value="RBD_domain_sf"/>
</dbReference>
<feature type="compositionally biased region" description="Polar residues" evidence="5">
    <location>
        <begin position="309"/>
        <end position="320"/>
    </location>
</feature>
<evidence type="ECO:0000256" key="1">
    <source>
        <dbReference type="ARBA" id="ARBA00022664"/>
    </source>
</evidence>
<feature type="region of interest" description="Disordered" evidence="5">
    <location>
        <begin position="247"/>
        <end position="525"/>
    </location>
</feature>
<dbReference type="PANTHER" id="PTHR23139">
    <property type="entry name" value="RNA-BINDING PROTEIN"/>
    <property type="match status" value="1"/>
</dbReference>